<evidence type="ECO:0000313" key="2">
    <source>
        <dbReference type="EMBL" id="JAG20853.1"/>
    </source>
</evidence>
<proteinExistence type="predicted"/>
<dbReference type="AlphaFoldDB" id="A0A0A9XPT2"/>
<sequence>LLVSLHRAVLFVGASLISNGSVQIDREETDEEEEFTVVIGDAVRVVNVDEGEENRKREIRYNMLMYLQKFRSWPSAVKVSLETMCSFGFGSFQQFDKRINGN</sequence>
<feature type="signal peptide" evidence="1">
    <location>
        <begin position="1"/>
        <end position="24"/>
    </location>
</feature>
<evidence type="ECO:0000256" key="1">
    <source>
        <dbReference type="SAM" id="SignalP"/>
    </source>
</evidence>
<organism evidence="2">
    <name type="scientific">Lygus hesperus</name>
    <name type="common">Western plant bug</name>
    <dbReference type="NCBI Taxonomy" id="30085"/>
    <lineage>
        <taxon>Eukaryota</taxon>
        <taxon>Metazoa</taxon>
        <taxon>Ecdysozoa</taxon>
        <taxon>Arthropoda</taxon>
        <taxon>Hexapoda</taxon>
        <taxon>Insecta</taxon>
        <taxon>Pterygota</taxon>
        <taxon>Neoptera</taxon>
        <taxon>Paraneoptera</taxon>
        <taxon>Hemiptera</taxon>
        <taxon>Heteroptera</taxon>
        <taxon>Panheteroptera</taxon>
        <taxon>Cimicomorpha</taxon>
        <taxon>Miridae</taxon>
        <taxon>Mirini</taxon>
        <taxon>Lygus</taxon>
    </lineage>
</organism>
<dbReference type="EMBL" id="GBHO01022751">
    <property type="protein sequence ID" value="JAG20853.1"/>
    <property type="molecule type" value="Transcribed_RNA"/>
</dbReference>
<reference evidence="2" key="2">
    <citation type="submission" date="2014-07" db="EMBL/GenBank/DDBJ databases">
        <authorList>
            <person name="Hull J."/>
        </authorList>
    </citation>
    <scope>NUCLEOTIDE SEQUENCE</scope>
</reference>
<gene>
    <name evidence="2" type="primary">ureF1</name>
    <name evidence="2" type="ORF">CM83_104944</name>
</gene>
<reference evidence="2" key="1">
    <citation type="journal article" date="2014" name="PLoS ONE">
        <title>Transcriptome-Based Identification of ABC Transporters in the Western Tarnished Plant Bug Lygus hesperus.</title>
        <authorList>
            <person name="Hull J.J."/>
            <person name="Chaney K."/>
            <person name="Geib S.M."/>
            <person name="Fabrick J.A."/>
            <person name="Brent C.S."/>
            <person name="Walsh D."/>
            <person name="Lavine L.C."/>
        </authorList>
    </citation>
    <scope>NUCLEOTIDE SEQUENCE</scope>
</reference>
<name>A0A0A9XPT2_LYGHE</name>
<protein>
    <submittedName>
        <fullName evidence="2">Urease accessory protein UreF 1</fullName>
    </submittedName>
</protein>
<accession>A0A0A9XPT2</accession>
<keyword evidence="1" id="KW-0732">Signal</keyword>
<feature type="chain" id="PRO_5002071845" evidence="1">
    <location>
        <begin position="25"/>
        <end position="102"/>
    </location>
</feature>
<feature type="non-terminal residue" evidence="2">
    <location>
        <position position="1"/>
    </location>
</feature>